<dbReference type="InterPro" id="IPR045570">
    <property type="entry name" value="Metalloprtase-TldD/E_cen_dom"/>
</dbReference>
<dbReference type="GO" id="GO:0008237">
    <property type="term" value="F:metallopeptidase activity"/>
    <property type="evidence" value="ECO:0007669"/>
    <property type="project" value="UniProtKB-KW"/>
</dbReference>
<name>A0A839IMJ6_9GAMM</name>
<feature type="domain" description="Metalloprotease TldD/E C-terminal" evidence="3">
    <location>
        <begin position="242"/>
        <end position="450"/>
    </location>
</feature>
<dbReference type="GO" id="GO:0006508">
    <property type="term" value="P:proteolysis"/>
    <property type="evidence" value="ECO:0007669"/>
    <property type="project" value="UniProtKB-KW"/>
</dbReference>
<keyword evidence="6" id="KW-1185">Reference proteome</keyword>
<protein>
    <submittedName>
        <fullName evidence="5">Metalloprotease PmbA</fullName>
    </submittedName>
</protein>
<dbReference type="PANTHER" id="PTHR43421">
    <property type="entry name" value="METALLOPROTEASE PMBA"/>
    <property type="match status" value="1"/>
</dbReference>
<evidence type="ECO:0000259" key="4">
    <source>
        <dbReference type="Pfam" id="PF19290"/>
    </source>
</evidence>
<dbReference type="InterPro" id="IPR002510">
    <property type="entry name" value="Metalloprtase-TldD/E_N"/>
</dbReference>
<keyword evidence="5" id="KW-0378">Hydrolase</keyword>
<comment type="similarity">
    <text evidence="1">Belongs to the peptidase U62 family.</text>
</comment>
<reference evidence="5 6" key="1">
    <citation type="submission" date="2020-08" db="EMBL/GenBank/DDBJ databases">
        <title>Oceanospirillum sp. nov. isolated from marine sediment.</title>
        <authorList>
            <person name="Ji X."/>
        </authorList>
    </citation>
    <scope>NUCLEOTIDE SEQUENCE [LARGE SCALE GENOMIC DNA]</scope>
    <source>
        <strain evidence="5 6">D5</strain>
    </source>
</reference>
<evidence type="ECO:0000259" key="3">
    <source>
        <dbReference type="Pfam" id="PF19289"/>
    </source>
</evidence>
<proteinExistence type="inferred from homology"/>
<dbReference type="InterPro" id="IPR045569">
    <property type="entry name" value="Metalloprtase-TldD/E_C"/>
</dbReference>
<keyword evidence="5" id="KW-0482">Metalloprotease</keyword>
<evidence type="ECO:0000256" key="1">
    <source>
        <dbReference type="ARBA" id="ARBA00005836"/>
    </source>
</evidence>
<evidence type="ECO:0000313" key="6">
    <source>
        <dbReference type="Proteomes" id="UP000565262"/>
    </source>
</evidence>
<dbReference type="NCBIfam" id="NF008268">
    <property type="entry name" value="PRK11040.1"/>
    <property type="match status" value="1"/>
</dbReference>
<dbReference type="InterPro" id="IPR036059">
    <property type="entry name" value="TldD/PmbA_sf"/>
</dbReference>
<dbReference type="Pfam" id="PF01523">
    <property type="entry name" value="PmbA_TldD_1st"/>
    <property type="match status" value="1"/>
</dbReference>
<keyword evidence="5" id="KW-0645">Protease</keyword>
<dbReference type="SUPFAM" id="SSF111283">
    <property type="entry name" value="Putative modulator of DNA gyrase, PmbA/TldD"/>
    <property type="match status" value="1"/>
</dbReference>
<gene>
    <name evidence="5" type="primary">pmbA</name>
    <name evidence="5" type="ORF">H4O21_03780</name>
</gene>
<comment type="caution">
    <text evidence="5">The sequence shown here is derived from an EMBL/GenBank/DDBJ whole genome shotgun (WGS) entry which is preliminary data.</text>
</comment>
<dbReference type="EMBL" id="JACJFM010000003">
    <property type="protein sequence ID" value="MBB1485729.1"/>
    <property type="molecule type" value="Genomic_DNA"/>
</dbReference>
<dbReference type="InterPro" id="IPR047657">
    <property type="entry name" value="PmbA"/>
</dbReference>
<dbReference type="Pfam" id="PF19289">
    <property type="entry name" value="PmbA_TldD_3rd"/>
    <property type="match status" value="1"/>
</dbReference>
<dbReference type="InterPro" id="IPR035068">
    <property type="entry name" value="TldD/PmbA_N"/>
</dbReference>
<accession>A0A839IMJ6</accession>
<evidence type="ECO:0000259" key="2">
    <source>
        <dbReference type="Pfam" id="PF01523"/>
    </source>
</evidence>
<dbReference type="AlphaFoldDB" id="A0A839IMJ6"/>
<feature type="domain" description="Metalloprotease TldD/E N-terminal" evidence="2">
    <location>
        <begin position="38"/>
        <end position="100"/>
    </location>
</feature>
<feature type="domain" description="Metalloprotease TldD/E central" evidence="4">
    <location>
        <begin position="130"/>
        <end position="235"/>
    </location>
</feature>
<dbReference type="Pfam" id="PF19290">
    <property type="entry name" value="PmbA_TldD_2nd"/>
    <property type="match status" value="1"/>
</dbReference>
<dbReference type="Proteomes" id="UP000565262">
    <property type="component" value="Unassembled WGS sequence"/>
</dbReference>
<dbReference type="PANTHER" id="PTHR43421:SF1">
    <property type="entry name" value="METALLOPROTEASE PMBA"/>
    <property type="match status" value="1"/>
</dbReference>
<dbReference type="GO" id="GO:0005829">
    <property type="term" value="C:cytosol"/>
    <property type="evidence" value="ECO:0007669"/>
    <property type="project" value="TreeGrafter"/>
</dbReference>
<evidence type="ECO:0000313" key="5">
    <source>
        <dbReference type="EMBL" id="MBB1485729.1"/>
    </source>
</evidence>
<organism evidence="5 6">
    <name type="scientific">Oceanospirillum sediminis</name>
    <dbReference type="NCBI Taxonomy" id="2760088"/>
    <lineage>
        <taxon>Bacteria</taxon>
        <taxon>Pseudomonadati</taxon>
        <taxon>Pseudomonadota</taxon>
        <taxon>Gammaproteobacteria</taxon>
        <taxon>Oceanospirillales</taxon>
        <taxon>Oceanospirillaceae</taxon>
        <taxon>Oceanospirillum</taxon>
    </lineage>
</organism>
<dbReference type="Gene3D" id="3.30.2290.10">
    <property type="entry name" value="PmbA/TldD superfamily"/>
    <property type="match status" value="1"/>
</dbReference>
<sequence>MSQQEEHYTEQMNSWRAQLPECAQQVLERARSLGASAAEVSVSGSSGLSVNARMGEVETVEFNQDQSVSLTLYRGKKKGHVSVTDLTEKALNNAVDMALAFADHTAEDEFAGLADAGLMAKDWQDPELYYPQSLSVDTLTEQALLCENAGRSDQHITNSDGAGLYSGERVMVYANSHGFSGMLSGTNYSSSCVLIAGSGDNMQRDYWYDSQRQWSNLMPPEAIGKKAAERVLARLNPQKISTRKVPVLFAAEVASGLIGHLMGAISGGSLYRNASFLKDKLGEQVMPDFLSISEQPGLKAGVSSSPFDREGVATRDNTFVNQGVLSSYLLGSYSARKLGLETTANAGGARNLKVSTTGEDFAQLLKKMDTGLLVTELMGQGVNMVTGDYSRGAAGFWVENGVIQYPVHEITIAGNLNDMFRKIQAIGTDIDTRGNTHTGSILIEQMSLAGS</sequence>
<dbReference type="RefSeq" id="WP_182807511.1">
    <property type="nucleotide sequence ID" value="NZ_JACJFM010000003.1"/>
</dbReference>